<feature type="transmembrane region" description="Helical" evidence="12">
    <location>
        <begin position="317"/>
        <end position="341"/>
    </location>
</feature>
<evidence type="ECO:0000256" key="3">
    <source>
        <dbReference type="ARBA" id="ARBA00022692"/>
    </source>
</evidence>
<protein>
    <submittedName>
        <fullName evidence="13">Uncharacterized protein</fullName>
    </submittedName>
</protein>
<dbReference type="EMBL" id="GL377302">
    <property type="protein sequence ID" value="EFJ03327.1"/>
    <property type="molecule type" value="Genomic_DNA"/>
</dbReference>
<evidence type="ECO:0000256" key="8">
    <source>
        <dbReference type="ARBA" id="ARBA00023133"/>
    </source>
</evidence>
<evidence type="ECO:0000256" key="9">
    <source>
        <dbReference type="ARBA" id="ARBA00023136"/>
    </source>
</evidence>
<keyword evidence="8" id="KW-0350">Heme biosynthesis</keyword>
<evidence type="ECO:0000256" key="7">
    <source>
        <dbReference type="ARBA" id="ARBA00023004"/>
    </source>
</evidence>
<dbReference type="Proteomes" id="UP000007431">
    <property type="component" value="Unassembled WGS sequence"/>
</dbReference>
<dbReference type="PANTHER" id="PTHR23289:SF2">
    <property type="entry name" value="CYTOCHROME C OXIDASE ASSEMBLY PROTEIN COX15 HOMOLOG"/>
    <property type="match status" value="1"/>
</dbReference>
<dbReference type="GO" id="GO:0005743">
    <property type="term" value="C:mitochondrial inner membrane"/>
    <property type="evidence" value="ECO:0007669"/>
    <property type="project" value="EnsemblFungi"/>
</dbReference>
<dbReference type="VEuPathDB" id="FungiDB:SCHCODRAFT_02700734"/>
<evidence type="ECO:0000256" key="12">
    <source>
        <dbReference type="SAM" id="Phobius"/>
    </source>
</evidence>
<dbReference type="GO" id="GO:0046872">
    <property type="term" value="F:metal ion binding"/>
    <property type="evidence" value="ECO:0007669"/>
    <property type="project" value="UniProtKB-KW"/>
</dbReference>
<sequence length="492" mass="54385">MLLAALRAPCRAQGAQVTRTFARAFGSRSPAVARPASRVLSQVRWPGTLRQQLAVAPSAGRFYAVAVNTPPPSEAQQVPPVAEAEAPPKVDEAVPQLVPKSVGIWLMSCSVLVLLIVVVGGVTRLTESGLSIVEWRPVTGIIPPRNAAEWEEEFNKYKESPEFKLLNHHFTVSEFKKIFYMEWGHRILGRLLGVYFLVPFAYFAARGRLDKRTLYKCLAMGGLIGAQGAMGWYMVKSGLEDSIIQENGVPRVSHYRLTSHLALAFALYAGMFYEGMAIIKDWKYAHGKPWSGLKDGTTVEECLKRPAVRSFLRQARWATGLVFITALSGALVAGLDAGLLYNEWPYMGNGFMPPKEELLDTRYSKTADRSDLWWRSILENPVTVQFDHRTMAYISYSMVTALAAQALYRPGWKAALPRAATISILAGWVAVNVQVLLGITTLLYMVPTSTASQHQLNSMVLMSAMFHTLLSLRRPSAAARAWRAAAAKAARK</sequence>
<dbReference type="HAMAP" id="MF_01665">
    <property type="entry name" value="HemeA_synth_type2"/>
    <property type="match status" value="1"/>
</dbReference>
<dbReference type="FunCoup" id="D8PKV4">
    <property type="interactions" value="545"/>
</dbReference>
<reference evidence="13 14" key="1">
    <citation type="journal article" date="2010" name="Nat. Biotechnol.">
        <title>Genome sequence of the model mushroom Schizophyllum commune.</title>
        <authorList>
            <person name="Ohm R.A."/>
            <person name="de Jong J.F."/>
            <person name="Lugones L.G."/>
            <person name="Aerts A."/>
            <person name="Kothe E."/>
            <person name="Stajich J.E."/>
            <person name="de Vries R.P."/>
            <person name="Record E."/>
            <person name="Levasseur A."/>
            <person name="Baker S.E."/>
            <person name="Bartholomew K.A."/>
            <person name="Coutinho P.M."/>
            <person name="Erdmann S."/>
            <person name="Fowler T.J."/>
            <person name="Gathman A.C."/>
            <person name="Lombard V."/>
            <person name="Henrissat B."/>
            <person name="Knabe N."/>
            <person name="Kuees U."/>
            <person name="Lilly W.W."/>
            <person name="Lindquist E."/>
            <person name="Lucas S."/>
            <person name="Magnuson J.K."/>
            <person name="Piumi F."/>
            <person name="Raudaskoski M."/>
            <person name="Salamov A."/>
            <person name="Schmutz J."/>
            <person name="Schwarze F.W.M.R."/>
            <person name="vanKuyk P.A."/>
            <person name="Horton J.S."/>
            <person name="Grigoriev I.V."/>
            <person name="Woesten H.A.B."/>
        </authorList>
    </citation>
    <scope>NUCLEOTIDE SEQUENCE [LARGE SCALE GENOMIC DNA]</scope>
    <source>
        <strain evidence="14">H4-8 / FGSC 9210</strain>
    </source>
</reference>
<dbReference type="GO" id="GO:0051537">
    <property type="term" value="F:2 iron, 2 sulfur cluster binding"/>
    <property type="evidence" value="ECO:0007669"/>
    <property type="project" value="EnsemblFungi"/>
</dbReference>
<name>D8PKV4_SCHCM</name>
<keyword evidence="4" id="KW-0479">Metal-binding</keyword>
<dbReference type="STRING" id="578458.D8PKV4"/>
<keyword evidence="14" id="KW-1185">Reference proteome</keyword>
<keyword evidence="9 12" id="KW-0472">Membrane</keyword>
<evidence type="ECO:0000256" key="5">
    <source>
        <dbReference type="ARBA" id="ARBA00022989"/>
    </source>
</evidence>
<feature type="transmembrane region" description="Helical" evidence="12">
    <location>
        <begin position="217"/>
        <end position="235"/>
    </location>
</feature>
<comment type="cofactor">
    <cofactor evidence="1">
        <name>heme b</name>
        <dbReference type="ChEBI" id="CHEBI:60344"/>
    </cofactor>
</comment>
<evidence type="ECO:0000256" key="4">
    <source>
        <dbReference type="ARBA" id="ARBA00022723"/>
    </source>
</evidence>
<feature type="transmembrane region" description="Helical" evidence="12">
    <location>
        <begin position="456"/>
        <end position="473"/>
    </location>
</feature>
<dbReference type="KEGG" id="scm:SCHCO_02700734"/>
<dbReference type="InterPro" id="IPR003780">
    <property type="entry name" value="COX15/CtaA_fam"/>
</dbReference>
<feature type="transmembrane region" description="Helical" evidence="12">
    <location>
        <begin position="420"/>
        <end position="444"/>
    </location>
</feature>
<keyword evidence="5 12" id="KW-1133">Transmembrane helix</keyword>
<evidence type="ECO:0000256" key="1">
    <source>
        <dbReference type="ARBA" id="ARBA00001970"/>
    </source>
</evidence>
<dbReference type="GO" id="GO:0005759">
    <property type="term" value="C:mitochondrial matrix"/>
    <property type="evidence" value="ECO:0007669"/>
    <property type="project" value="EnsemblFungi"/>
</dbReference>
<dbReference type="GO" id="GO:0006784">
    <property type="term" value="P:heme A biosynthetic process"/>
    <property type="evidence" value="ECO:0007669"/>
    <property type="project" value="EnsemblFungi"/>
</dbReference>
<evidence type="ECO:0000256" key="2">
    <source>
        <dbReference type="ARBA" id="ARBA00004141"/>
    </source>
</evidence>
<feature type="transmembrane region" description="Helical" evidence="12">
    <location>
        <begin position="390"/>
        <end position="408"/>
    </location>
</feature>
<accession>D8PKV4</accession>
<proteinExistence type="inferred from homology"/>
<dbReference type="InterPro" id="IPR023754">
    <property type="entry name" value="HemeA_Synthase_type2"/>
</dbReference>
<keyword evidence="6" id="KW-0560">Oxidoreductase</keyword>
<evidence type="ECO:0000313" key="13">
    <source>
        <dbReference type="EMBL" id="EFJ03327.1"/>
    </source>
</evidence>
<feature type="transmembrane region" description="Helical" evidence="12">
    <location>
        <begin position="187"/>
        <end position="205"/>
    </location>
</feature>
<evidence type="ECO:0000256" key="11">
    <source>
        <dbReference type="ARBA" id="ARBA00048044"/>
    </source>
</evidence>
<evidence type="ECO:0000313" key="14">
    <source>
        <dbReference type="Proteomes" id="UP000007431"/>
    </source>
</evidence>
<dbReference type="OMA" id="AFVCYSW"/>
<keyword evidence="3 12" id="KW-0812">Transmembrane</keyword>
<dbReference type="AlphaFoldDB" id="D8PKV4"/>
<dbReference type="InParanoid" id="D8PKV4"/>
<keyword evidence="7" id="KW-0408">Iron</keyword>
<feature type="transmembrane region" description="Helical" evidence="12">
    <location>
        <begin position="255"/>
        <end position="273"/>
    </location>
</feature>
<feature type="transmembrane region" description="Helical" evidence="12">
    <location>
        <begin position="102"/>
        <end position="122"/>
    </location>
</feature>
<dbReference type="HOGENOM" id="CLU_017627_0_0_1"/>
<gene>
    <name evidence="13" type="ORF">SCHCODRAFT_63718</name>
</gene>
<dbReference type="GeneID" id="9589330"/>
<comment type="pathway">
    <text evidence="10">Porphyrin-containing compound metabolism; heme A biosynthesis; heme A from heme O: step 1/1.</text>
</comment>
<evidence type="ECO:0000256" key="10">
    <source>
        <dbReference type="ARBA" id="ARBA00044501"/>
    </source>
</evidence>
<dbReference type="eggNOG" id="KOG2725">
    <property type="taxonomic scope" value="Eukaryota"/>
</dbReference>
<comment type="subcellular location">
    <subcellularLocation>
        <location evidence="2">Membrane</location>
        <topology evidence="2">Multi-pass membrane protein</topology>
    </subcellularLocation>
</comment>
<evidence type="ECO:0000256" key="6">
    <source>
        <dbReference type="ARBA" id="ARBA00023002"/>
    </source>
</evidence>
<dbReference type="GO" id="GO:0016653">
    <property type="term" value="F:oxidoreductase activity, acting on NAD(P)H, heme protein as acceptor"/>
    <property type="evidence" value="ECO:0007669"/>
    <property type="project" value="TreeGrafter"/>
</dbReference>
<comment type="catalytic activity">
    <reaction evidence="11">
        <text>Fe(II)-heme o + 2 A + H2O = Fe(II)-heme a + 2 AH2</text>
        <dbReference type="Rhea" id="RHEA:63388"/>
        <dbReference type="ChEBI" id="CHEBI:13193"/>
        <dbReference type="ChEBI" id="CHEBI:15377"/>
        <dbReference type="ChEBI" id="CHEBI:17499"/>
        <dbReference type="ChEBI" id="CHEBI:60530"/>
        <dbReference type="ChEBI" id="CHEBI:61715"/>
        <dbReference type="EC" id="1.17.99.9"/>
    </reaction>
    <physiologicalReaction direction="left-to-right" evidence="11">
        <dbReference type="Rhea" id="RHEA:63389"/>
    </physiologicalReaction>
</comment>
<organism evidence="14">
    <name type="scientific">Schizophyllum commune (strain H4-8 / FGSC 9210)</name>
    <name type="common">Split gill fungus</name>
    <dbReference type="NCBI Taxonomy" id="578458"/>
    <lineage>
        <taxon>Eukaryota</taxon>
        <taxon>Fungi</taxon>
        <taxon>Dikarya</taxon>
        <taxon>Basidiomycota</taxon>
        <taxon>Agaricomycotina</taxon>
        <taxon>Agaricomycetes</taxon>
        <taxon>Agaricomycetidae</taxon>
        <taxon>Agaricales</taxon>
        <taxon>Schizophyllaceae</taxon>
        <taxon>Schizophyllum</taxon>
    </lineage>
</organism>
<dbReference type="GO" id="GO:0120547">
    <property type="term" value="F:heme A synthase activity"/>
    <property type="evidence" value="ECO:0007669"/>
    <property type="project" value="UniProtKB-EC"/>
</dbReference>
<dbReference type="OrthoDB" id="1726137at2759"/>
<dbReference type="RefSeq" id="XP_003038229.1">
    <property type="nucleotide sequence ID" value="XM_003038183.1"/>
</dbReference>
<dbReference type="PANTHER" id="PTHR23289">
    <property type="entry name" value="CYTOCHROME C OXIDASE ASSEMBLY PROTEIN COX15"/>
    <property type="match status" value="1"/>
</dbReference>
<dbReference type="Pfam" id="PF02628">
    <property type="entry name" value="COX15-CtaA"/>
    <property type="match status" value="1"/>
</dbReference>